<reference evidence="1 2" key="1">
    <citation type="journal article" date="2012" name="Int. J. Syst. Evol. Microbiol.">
        <title>Vibrio caribbeanicus sp. nov., isolated from the marine sponge Scleritoderma cyanea.</title>
        <authorList>
            <person name="Hoffmann M."/>
            <person name="Monday S.R."/>
            <person name="Allard M.W."/>
            <person name="Strain E.A."/>
            <person name="Whittaker P."/>
            <person name="Naum M."/>
            <person name="McCarthy P.J."/>
            <person name="Lopez J.V."/>
            <person name="Fischer M."/>
            <person name="Brown E.W."/>
        </authorList>
    </citation>
    <scope>NUCLEOTIDE SEQUENCE [LARGE SCALE GENOMIC DNA]</scope>
    <source>
        <strain evidence="1 2">ATCC 19109</strain>
    </source>
</reference>
<protein>
    <submittedName>
        <fullName evidence="1">Uncharacterized protein</fullName>
    </submittedName>
</protein>
<name>A0ABP2LGW2_9VIBR</name>
<gene>
    <name evidence="1" type="ORF">VITU9109_09937</name>
</gene>
<keyword evidence="2" id="KW-1185">Reference proteome</keyword>
<evidence type="ECO:0000313" key="2">
    <source>
        <dbReference type="Proteomes" id="UP000003836"/>
    </source>
</evidence>
<comment type="caution">
    <text evidence="1">The sequence shown here is derived from an EMBL/GenBank/DDBJ whole genome shotgun (WGS) entry which is preliminary data.</text>
</comment>
<dbReference type="EMBL" id="AFWI01000178">
    <property type="protein sequence ID" value="EGU50569.1"/>
    <property type="molecule type" value="Genomic_DNA"/>
</dbReference>
<organism evidence="1 2">
    <name type="scientific">Vibrio tubiashii ATCC 19109</name>
    <dbReference type="NCBI Taxonomy" id="1051646"/>
    <lineage>
        <taxon>Bacteria</taxon>
        <taxon>Pseudomonadati</taxon>
        <taxon>Pseudomonadota</taxon>
        <taxon>Gammaproteobacteria</taxon>
        <taxon>Vibrionales</taxon>
        <taxon>Vibrionaceae</taxon>
        <taxon>Vibrio</taxon>
        <taxon>Vibrio oreintalis group</taxon>
    </lineage>
</organism>
<proteinExistence type="predicted"/>
<dbReference type="Proteomes" id="UP000003836">
    <property type="component" value="Unassembled WGS sequence"/>
</dbReference>
<evidence type="ECO:0000313" key="1">
    <source>
        <dbReference type="EMBL" id="EGU50569.1"/>
    </source>
</evidence>
<accession>A0ABP2LGW2</accession>
<sequence length="39" mass="4542">MSDQTVNEECLELLDAMEIGFELSDYEQSIEELAEEIFK</sequence>